<dbReference type="eggNOG" id="ENOG502QS0H">
    <property type="taxonomic scope" value="Eukaryota"/>
</dbReference>
<dbReference type="HOGENOM" id="CLU_019286_13_1_1"/>
<dbReference type="PANTHER" id="PTHR44586">
    <property type="entry name" value="F-BOX DOMAIN CONTAINING PROTEIN, EXPRESSED"/>
    <property type="match status" value="1"/>
</dbReference>
<organism evidence="2">
    <name type="scientific">Oryza meridionalis</name>
    <dbReference type="NCBI Taxonomy" id="40149"/>
    <lineage>
        <taxon>Eukaryota</taxon>
        <taxon>Viridiplantae</taxon>
        <taxon>Streptophyta</taxon>
        <taxon>Embryophyta</taxon>
        <taxon>Tracheophyta</taxon>
        <taxon>Spermatophyta</taxon>
        <taxon>Magnoliopsida</taxon>
        <taxon>Liliopsida</taxon>
        <taxon>Poales</taxon>
        <taxon>Poaceae</taxon>
        <taxon>BOP clade</taxon>
        <taxon>Oryzoideae</taxon>
        <taxon>Oryzeae</taxon>
        <taxon>Oryzinae</taxon>
        <taxon>Oryza</taxon>
    </lineage>
</organism>
<keyword evidence="3" id="KW-1185">Reference proteome</keyword>
<dbReference type="Pfam" id="PF03478">
    <property type="entry name" value="Beta-prop_KIB1-4"/>
    <property type="match status" value="1"/>
</dbReference>
<sequence length="417" mass="47506">MAPSVVPMLPPHPDWSGLPDDILSLVFDLLECTDLLRSAAVCSAWRKVLSDARNLNICPRRQTPCLLYCTEAAGASAVGMYSLLERREYTIPLPGPPISNRTWIGSSHGWIITADEKSNLILLNPITGEQIALPPVTTMEHIKPIFNQDVVLDKYEMSYYNSKIPRVEETPCEFDLPEYRDIVYYKAMLSSNPSSGDCIVMLIHQPYSQLSFARVGEDHWNWIPIGLFYTDHEGWFYTVSVLGAVDAFNLNGPSVVHKRILKDMLTLGYEQMYIVQSPWGDILIINRMTIIPRNGNPEIEETELYTSDIVVYKADIGEQKLVKLTGIDDYSLFIGHNTSSCLPVKDYHMLMPNHVYITDDEYLWLLEFRHKRRDVGIYSLENNSLSNVVSPEPWKSWLPPIWMMPNLMKTGTVQNAS</sequence>
<feature type="domain" description="F-box" evidence="1">
    <location>
        <begin position="12"/>
        <end position="51"/>
    </location>
</feature>
<dbReference type="Gramene" id="OMERI06G18420.1">
    <property type="protein sequence ID" value="OMERI06G18420.1"/>
    <property type="gene ID" value="OMERI06G18420"/>
</dbReference>
<dbReference type="AlphaFoldDB" id="A0A0E0E2P3"/>
<dbReference type="SMART" id="SM00256">
    <property type="entry name" value="FBOX"/>
    <property type="match status" value="1"/>
</dbReference>
<dbReference type="EnsemblPlants" id="OMERI06G18420.1">
    <property type="protein sequence ID" value="OMERI06G18420.1"/>
    <property type="gene ID" value="OMERI06G18420"/>
</dbReference>
<dbReference type="STRING" id="40149.A0A0E0E2P3"/>
<name>A0A0E0E2P3_9ORYZ</name>
<dbReference type="Proteomes" id="UP000008021">
    <property type="component" value="Chromosome 6"/>
</dbReference>
<reference evidence="2" key="2">
    <citation type="submission" date="2018-05" db="EMBL/GenBank/DDBJ databases">
        <title>OmerRS3 (Oryza meridionalis Reference Sequence Version 3).</title>
        <authorList>
            <person name="Zhang J."/>
            <person name="Kudrna D."/>
            <person name="Lee S."/>
            <person name="Talag J."/>
            <person name="Welchert J."/>
            <person name="Wing R.A."/>
        </authorList>
    </citation>
    <scope>NUCLEOTIDE SEQUENCE [LARGE SCALE GENOMIC DNA]</scope>
    <source>
        <strain evidence="2">cv. OR44</strain>
    </source>
</reference>
<proteinExistence type="predicted"/>
<evidence type="ECO:0000313" key="3">
    <source>
        <dbReference type="Proteomes" id="UP000008021"/>
    </source>
</evidence>
<dbReference type="PROSITE" id="PS50181">
    <property type="entry name" value="FBOX"/>
    <property type="match status" value="1"/>
</dbReference>
<reference evidence="2" key="1">
    <citation type="submission" date="2015-04" db="UniProtKB">
        <authorList>
            <consortium name="EnsemblPlants"/>
        </authorList>
    </citation>
    <scope>IDENTIFICATION</scope>
</reference>
<evidence type="ECO:0000259" key="1">
    <source>
        <dbReference type="PROSITE" id="PS50181"/>
    </source>
</evidence>
<dbReference type="SUPFAM" id="SSF81383">
    <property type="entry name" value="F-box domain"/>
    <property type="match status" value="1"/>
</dbReference>
<protein>
    <recommendedName>
        <fullName evidence="1">F-box domain-containing protein</fullName>
    </recommendedName>
</protein>
<dbReference type="Pfam" id="PF12937">
    <property type="entry name" value="F-box-like"/>
    <property type="match status" value="1"/>
</dbReference>
<dbReference type="Gene3D" id="1.20.1280.50">
    <property type="match status" value="1"/>
</dbReference>
<dbReference type="InterPro" id="IPR001810">
    <property type="entry name" value="F-box_dom"/>
</dbReference>
<dbReference type="PANTHER" id="PTHR44586:SF6">
    <property type="entry name" value="OS11G0579600 PROTEIN"/>
    <property type="match status" value="1"/>
</dbReference>
<dbReference type="InterPro" id="IPR036047">
    <property type="entry name" value="F-box-like_dom_sf"/>
</dbReference>
<accession>A0A0E0E2P3</accession>
<dbReference type="InterPro" id="IPR005174">
    <property type="entry name" value="KIB1-4_b-propeller"/>
</dbReference>
<evidence type="ECO:0000313" key="2">
    <source>
        <dbReference type="EnsemblPlants" id="OMERI06G18420.1"/>
    </source>
</evidence>